<keyword evidence="9" id="KW-1185">Reference proteome</keyword>
<evidence type="ECO:0000259" key="7">
    <source>
        <dbReference type="PROSITE" id="PS51397"/>
    </source>
</evidence>
<feature type="compositionally biased region" description="Polar residues" evidence="5">
    <location>
        <begin position="396"/>
        <end position="421"/>
    </location>
</feature>
<feature type="domain" description="WLM" evidence="7">
    <location>
        <begin position="1"/>
        <end position="195"/>
    </location>
</feature>
<keyword evidence="2 4" id="KW-0863">Zinc-finger</keyword>
<keyword evidence="3" id="KW-0862">Zinc</keyword>
<organism evidence="8 9">
    <name type="scientific">Xylona heveae (strain CBS 132557 / TC161)</name>
    <dbReference type="NCBI Taxonomy" id="1328760"/>
    <lineage>
        <taxon>Eukaryota</taxon>
        <taxon>Fungi</taxon>
        <taxon>Dikarya</taxon>
        <taxon>Ascomycota</taxon>
        <taxon>Pezizomycotina</taxon>
        <taxon>Xylonomycetes</taxon>
        <taxon>Xylonales</taxon>
        <taxon>Xylonaceae</taxon>
        <taxon>Xylona</taxon>
    </lineage>
</organism>
<dbReference type="GeneID" id="28900805"/>
<reference evidence="8 9" key="1">
    <citation type="journal article" date="2016" name="Fungal Biol.">
        <title>The genome of Xylona heveae provides a window into fungal endophytism.</title>
        <authorList>
            <person name="Gazis R."/>
            <person name="Kuo A."/>
            <person name="Riley R."/>
            <person name="LaButti K."/>
            <person name="Lipzen A."/>
            <person name="Lin J."/>
            <person name="Amirebrahimi M."/>
            <person name="Hesse C.N."/>
            <person name="Spatafora J.W."/>
            <person name="Henrissat B."/>
            <person name="Hainaut M."/>
            <person name="Grigoriev I.V."/>
            <person name="Hibbett D.S."/>
        </authorList>
    </citation>
    <scope>NUCLEOTIDE SEQUENCE [LARGE SCALE GENOMIC DNA]</scope>
    <source>
        <strain evidence="8 9">TC161</strain>
    </source>
</reference>
<dbReference type="GO" id="GO:0008270">
    <property type="term" value="F:zinc ion binding"/>
    <property type="evidence" value="ECO:0007669"/>
    <property type="project" value="UniProtKB-KW"/>
</dbReference>
<dbReference type="PROSITE" id="PS50199">
    <property type="entry name" value="ZF_RANBP2_2"/>
    <property type="match status" value="1"/>
</dbReference>
<dbReference type="InterPro" id="IPR001876">
    <property type="entry name" value="Znf_RanBP2"/>
</dbReference>
<dbReference type="Pfam" id="PF08325">
    <property type="entry name" value="WLM"/>
    <property type="match status" value="1"/>
</dbReference>
<evidence type="ECO:0000256" key="5">
    <source>
        <dbReference type="SAM" id="MobiDB-lite"/>
    </source>
</evidence>
<dbReference type="InterPro" id="IPR053000">
    <property type="entry name" value="WSS1-like_metalloprotease"/>
</dbReference>
<protein>
    <submittedName>
        <fullName evidence="8">WLM-domain-containing protein</fullName>
    </submittedName>
</protein>
<dbReference type="InParanoid" id="A0A165JB34"/>
<dbReference type="GO" id="GO:0008237">
    <property type="term" value="F:metallopeptidase activity"/>
    <property type="evidence" value="ECO:0007669"/>
    <property type="project" value="TreeGrafter"/>
</dbReference>
<dbReference type="PROSITE" id="PS01358">
    <property type="entry name" value="ZF_RANBP2_1"/>
    <property type="match status" value="1"/>
</dbReference>
<dbReference type="OrthoDB" id="261960at2759"/>
<evidence type="ECO:0000256" key="1">
    <source>
        <dbReference type="ARBA" id="ARBA00022723"/>
    </source>
</evidence>
<evidence type="ECO:0000313" key="9">
    <source>
        <dbReference type="Proteomes" id="UP000076632"/>
    </source>
</evidence>
<evidence type="ECO:0000313" key="8">
    <source>
        <dbReference type="EMBL" id="KZF25996.1"/>
    </source>
</evidence>
<dbReference type="STRING" id="1328760.A0A165JB34"/>
<feature type="domain" description="RanBP2-type" evidence="6">
    <location>
        <begin position="361"/>
        <end position="390"/>
    </location>
</feature>
<evidence type="ECO:0000259" key="6">
    <source>
        <dbReference type="PROSITE" id="PS50199"/>
    </source>
</evidence>
<evidence type="ECO:0000256" key="2">
    <source>
        <dbReference type="ARBA" id="ARBA00022771"/>
    </source>
</evidence>
<evidence type="ECO:0000256" key="3">
    <source>
        <dbReference type="ARBA" id="ARBA00022833"/>
    </source>
</evidence>
<name>A0A165JB34_XYLHT</name>
<feature type="compositionally biased region" description="Basic and acidic residues" evidence="5">
    <location>
        <begin position="445"/>
        <end position="455"/>
    </location>
</feature>
<dbReference type="PANTHER" id="PTHR46622">
    <property type="entry name" value="DNA-DEPENDENT METALLOPROTEASE WSS1"/>
    <property type="match status" value="1"/>
</dbReference>
<dbReference type="EMBL" id="KV407454">
    <property type="protein sequence ID" value="KZF25996.1"/>
    <property type="molecule type" value="Genomic_DNA"/>
</dbReference>
<dbReference type="PROSITE" id="PS51397">
    <property type="entry name" value="WLM"/>
    <property type="match status" value="1"/>
</dbReference>
<dbReference type="Proteomes" id="UP000076632">
    <property type="component" value="Unassembled WGS sequence"/>
</dbReference>
<dbReference type="GO" id="GO:0005634">
    <property type="term" value="C:nucleus"/>
    <property type="evidence" value="ECO:0007669"/>
    <property type="project" value="TreeGrafter"/>
</dbReference>
<proteinExistence type="predicted"/>
<dbReference type="InterPro" id="IPR013536">
    <property type="entry name" value="WLM_dom"/>
</dbReference>
<gene>
    <name evidence="8" type="ORF">L228DRAFT_279254</name>
</gene>
<dbReference type="AlphaFoldDB" id="A0A165JB34"/>
<feature type="compositionally biased region" description="Polar residues" evidence="5">
    <location>
        <begin position="292"/>
        <end position="305"/>
    </location>
</feature>
<feature type="compositionally biased region" description="Low complexity" evidence="5">
    <location>
        <begin position="278"/>
        <end position="287"/>
    </location>
</feature>
<feature type="compositionally biased region" description="Pro residues" evidence="5">
    <location>
        <begin position="422"/>
        <end position="436"/>
    </location>
</feature>
<sequence>MKEIDPLVSAYEHLRGKTRDAEALRILQRVASLVKPIMRQRMWRVGVLTEFYPPEHNLLGLNWNRGQKICLRLRYPQDERQFLPIEQVIDTMLHELCHIVHGPHNEHFHALWNQLRDEHEELIRKGYTGEGFLTEGKRLGGNQIPLHEARRLARVAAERRRTLTKGSGQKLGGAPVSAGSDMRRVIADATSRRINVTQGCASNTKESQGIMEQATRNGFRTQAEEDDANERAIIQAYIELLQEEEKEKWGDAYIPPSADNPAGSADKNGYDQGFSTQSGGPSSSAKPPSVPMQTRPSSARIQSRPISRLVDKTPGGATANTSPIPSTGPGEEPPLVDLTDSPPRQTTTRSRPSHPLATFADQGKWTCTICTCDNPRDFLICDACGIERYQDPFSPPTFSSLPQTANSSKPANPSTSSNTVSAPPPQQLLPSRPPPGKAKTKTKIKSKDQKAKGKTVDAATSGSRSNLYTPYPVYPANKPLGWNCHSCGTFMETGWWTCSLCGTMKLSS</sequence>
<dbReference type="RefSeq" id="XP_018191551.1">
    <property type="nucleotide sequence ID" value="XM_018335668.1"/>
</dbReference>
<feature type="region of interest" description="Disordered" evidence="5">
    <location>
        <begin position="251"/>
        <end position="357"/>
    </location>
</feature>
<keyword evidence="1" id="KW-0479">Metal-binding</keyword>
<accession>A0A165JB34</accession>
<dbReference type="OMA" id="GTLCEFY"/>
<feature type="region of interest" description="Disordered" evidence="5">
    <location>
        <begin position="395"/>
        <end position="461"/>
    </location>
</feature>
<evidence type="ECO:0000256" key="4">
    <source>
        <dbReference type="PROSITE-ProRule" id="PRU00322"/>
    </source>
</evidence>
<dbReference type="GO" id="GO:0006281">
    <property type="term" value="P:DNA repair"/>
    <property type="evidence" value="ECO:0007669"/>
    <property type="project" value="TreeGrafter"/>
</dbReference>
<dbReference type="PANTHER" id="PTHR46622:SF1">
    <property type="entry name" value="DNA-DEPENDENT METALLOPROTEASE WSS1"/>
    <property type="match status" value="1"/>
</dbReference>